<evidence type="ECO:0000313" key="2">
    <source>
        <dbReference type="EMBL" id="RCV93647.1"/>
    </source>
</evidence>
<evidence type="ECO:0008006" key="4">
    <source>
        <dbReference type="Google" id="ProtNLM"/>
    </source>
</evidence>
<reference evidence="2 3" key="1">
    <citation type="submission" date="2018-07" db="EMBL/GenBank/DDBJ databases">
        <title>Halomonas rutogse sp. nov., isolated from Lake TangqianCo on Tibetan Plateau.</title>
        <authorList>
            <person name="Lu H."/>
            <person name="Xing P."/>
            <person name="Wu Q."/>
        </authorList>
    </citation>
    <scope>NUCLEOTIDE SEQUENCE [LARGE SCALE GENOMIC DNA]</scope>
    <source>
        <strain evidence="2 3">TQ8S</strain>
    </source>
</reference>
<dbReference type="EMBL" id="QPIJ01000001">
    <property type="protein sequence ID" value="RCV93647.1"/>
    <property type="molecule type" value="Genomic_DNA"/>
</dbReference>
<feature type="region of interest" description="Disordered" evidence="1">
    <location>
        <begin position="497"/>
        <end position="532"/>
    </location>
</feature>
<feature type="compositionally biased region" description="Polar residues" evidence="1">
    <location>
        <begin position="516"/>
        <end position="530"/>
    </location>
</feature>
<name>A0A368UAU6_9GAMM</name>
<evidence type="ECO:0000313" key="3">
    <source>
        <dbReference type="Proteomes" id="UP000253204"/>
    </source>
</evidence>
<comment type="caution">
    <text evidence="2">The sequence shown here is derived from an EMBL/GenBank/DDBJ whole genome shotgun (WGS) entry which is preliminary data.</text>
</comment>
<gene>
    <name evidence="2" type="ORF">DU506_00385</name>
</gene>
<evidence type="ECO:0000256" key="1">
    <source>
        <dbReference type="SAM" id="MobiDB-lite"/>
    </source>
</evidence>
<accession>A0A368UAU6</accession>
<keyword evidence="3" id="KW-1185">Reference proteome</keyword>
<dbReference type="AlphaFoldDB" id="A0A368UAU6"/>
<feature type="region of interest" description="Disordered" evidence="1">
    <location>
        <begin position="770"/>
        <end position="792"/>
    </location>
</feature>
<protein>
    <recommendedName>
        <fullName evidence="4">ATP-binding protein</fullName>
    </recommendedName>
</protein>
<dbReference type="Proteomes" id="UP000253204">
    <property type="component" value="Unassembled WGS sequence"/>
</dbReference>
<proteinExistence type="predicted"/>
<sequence>MDFLQLAQTERMEQAQRLLADETFSLAAANRYRENGIGNPDAWDYLDQMAGANLADLPPDSLARLKVALAAAFDAPGLADADALTITQSTLQKKSPDRTPRQAFLDIEAIRQGQPNPWLMQHLSPRLETATQMIASRIRQPVAITRLIIGEMGEGKSTLLRLIHHLARKEGAIPVTYTAPQSRIFRPEDMLGALFFAPVLFHACAEYINSKPGKPSITSLLETTKKSEAHPAFRAFVRACQKSKRTKRDATQEAPDDDLDGVVREFIEAMQQWVKNSSNSRCGPINRFIAKHDQGMVSSKFNVMEGTTFILSTINFIRRCQVFPLWLVDEFESYVALNEGRLQVCLGLYREIIDAINHRDPEHDQSSGGLFLFSTYDGLKVIKRYPALEDRLYTANKQFSVNHGSWHMQSFRDGDPKHTVLRMLELYRNAATSGDPTCLAAADHADLITSPGAQELFASILQAKNSVPRNTFKQVAELFDTFEHGDAAFLERLSAFHGPAPEQPASSDDRPPSATPLATVTPDTGVNQAPAQKRSAVDLLLSCVRSRRESAPTDAASAPGPAPYTCEADAIEDTPEPLPPPPAELVIDGNDIAEIDIDDVEAAPGWENHDYGILPSGDGDLPDADVGTPLVAGRPMLTGRAMLDAVAGILVQRDTALLSLSEADIKARLLKASHAGYLMQRFCVLRDQGGNLQDFCHLIGYRPRQISALELEARCGLWIEESGCLSFPGNKASRIWHTYFAMLACLSDDFTLRANQAITRLVSMSDVIAPDNSESEADTPKEKPKGKKKREPRLAITEVRQVTLQPFTSIGQLRHSLYIIAAGQGYIPLDEEIDSLVMNEYQSIMGDMPSPSRNGISFTLAGDASPINTKRYDDAPIDPTVLRRYLACSVG</sequence>
<organism evidence="2 3">
    <name type="scientific">Vreelandella rituensis</name>
    <dbReference type="NCBI Taxonomy" id="2282306"/>
    <lineage>
        <taxon>Bacteria</taxon>
        <taxon>Pseudomonadati</taxon>
        <taxon>Pseudomonadota</taxon>
        <taxon>Gammaproteobacteria</taxon>
        <taxon>Oceanospirillales</taxon>
        <taxon>Halomonadaceae</taxon>
        <taxon>Vreelandella</taxon>
    </lineage>
</organism>
<dbReference type="RefSeq" id="WP_114484975.1">
    <property type="nucleotide sequence ID" value="NZ_CBCSHM010000005.1"/>
</dbReference>